<protein>
    <submittedName>
        <fullName evidence="1">Uncharacterized protein</fullName>
    </submittedName>
</protein>
<sequence length="67" mass="7267">MTKNHRDGEKFGGNHTTLLDLAVTMVDIAAKYSEVKTISPGMLQVNPNKSGGSQRVKFAWMKGGGFL</sequence>
<dbReference type="STRING" id="1817821.A2717_01180"/>
<organism evidence="1 2">
    <name type="scientific">Candidatus Doudnabacteria bacterium RIFCSPHIGHO2_01_FULL_41_86</name>
    <dbReference type="NCBI Taxonomy" id="1817821"/>
    <lineage>
        <taxon>Bacteria</taxon>
        <taxon>Candidatus Doudnaibacteriota</taxon>
    </lineage>
</organism>
<accession>A0A1F5N921</accession>
<dbReference type="AlphaFoldDB" id="A0A1F5N921"/>
<dbReference type="EMBL" id="MFEH01000001">
    <property type="protein sequence ID" value="OGE74145.1"/>
    <property type="molecule type" value="Genomic_DNA"/>
</dbReference>
<gene>
    <name evidence="1" type="ORF">A2717_01180</name>
</gene>
<evidence type="ECO:0000313" key="2">
    <source>
        <dbReference type="Proteomes" id="UP000177610"/>
    </source>
</evidence>
<proteinExistence type="predicted"/>
<dbReference type="Proteomes" id="UP000177610">
    <property type="component" value="Unassembled WGS sequence"/>
</dbReference>
<name>A0A1F5N921_9BACT</name>
<evidence type="ECO:0000313" key="1">
    <source>
        <dbReference type="EMBL" id="OGE74145.1"/>
    </source>
</evidence>
<dbReference type="InterPro" id="IPR018664">
    <property type="entry name" value="DUF2103_metal-binding"/>
</dbReference>
<reference evidence="1 2" key="1">
    <citation type="journal article" date="2016" name="Nat. Commun.">
        <title>Thousands of microbial genomes shed light on interconnected biogeochemical processes in an aquifer system.</title>
        <authorList>
            <person name="Anantharaman K."/>
            <person name="Brown C.T."/>
            <person name="Hug L.A."/>
            <person name="Sharon I."/>
            <person name="Castelle C.J."/>
            <person name="Probst A.J."/>
            <person name="Thomas B.C."/>
            <person name="Singh A."/>
            <person name="Wilkins M.J."/>
            <person name="Karaoz U."/>
            <person name="Brodie E.L."/>
            <person name="Williams K.H."/>
            <person name="Hubbard S.S."/>
            <person name="Banfield J.F."/>
        </authorList>
    </citation>
    <scope>NUCLEOTIDE SEQUENCE [LARGE SCALE GENOMIC DNA]</scope>
</reference>
<dbReference type="Pfam" id="PF09876">
    <property type="entry name" value="DUF2103"/>
    <property type="match status" value="1"/>
</dbReference>
<comment type="caution">
    <text evidence="1">The sequence shown here is derived from an EMBL/GenBank/DDBJ whole genome shotgun (WGS) entry which is preliminary data.</text>
</comment>